<protein>
    <recommendedName>
        <fullName evidence="4">Desiccation-related protein PCC13-62</fullName>
    </recommendedName>
</protein>
<keyword evidence="1" id="KW-1133">Transmembrane helix</keyword>
<accession>A0AA38C7B4</accession>
<evidence type="ECO:0000313" key="3">
    <source>
        <dbReference type="Proteomes" id="UP000824469"/>
    </source>
</evidence>
<reference evidence="2 3" key="1">
    <citation type="journal article" date="2021" name="Nat. Plants">
        <title>The Taxus genome provides insights into paclitaxel biosynthesis.</title>
        <authorList>
            <person name="Xiong X."/>
            <person name="Gou J."/>
            <person name="Liao Q."/>
            <person name="Li Y."/>
            <person name="Zhou Q."/>
            <person name="Bi G."/>
            <person name="Li C."/>
            <person name="Du R."/>
            <person name="Wang X."/>
            <person name="Sun T."/>
            <person name="Guo L."/>
            <person name="Liang H."/>
            <person name="Lu P."/>
            <person name="Wu Y."/>
            <person name="Zhang Z."/>
            <person name="Ro D.K."/>
            <person name="Shang Y."/>
            <person name="Huang S."/>
            <person name="Yan J."/>
        </authorList>
    </citation>
    <scope>NUCLEOTIDE SEQUENCE [LARGE SCALE GENOMIC DNA]</scope>
    <source>
        <strain evidence="2">Ta-2019</strain>
    </source>
</reference>
<keyword evidence="1" id="KW-0472">Membrane</keyword>
<dbReference type="OMA" id="YANSINC"/>
<feature type="non-terminal residue" evidence="2">
    <location>
        <position position="302"/>
    </location>
</feature>
<evidence type="ECO:0000313" key="2">
    <source>
        <dbReference type="EMBL" id="KAH9295215.1"/>
    </source>
</evidence>
<evidence type="ECO:0000256" key="1">
    <source>
        <dbReference type="SAM" id="Phobius"/>
    </source>
</evidence>
<dbReference type="Proteomes" id="UP000824469">
    <property type="component" value="Unassembled WGS sequence"/>
</dbReference>
<dbReference type="AlphaFoldDB" id="A0AA38C7B4"/>
<feature type="transmembrane region" description="Helical" evidence="1">
    <location>
        <begin position="12"/>
        <end position="34"/>
    </location>
</feature>
<proteinExistence type="predicted"/>
<dbReference type="InterPro" id="IPR052965">
    <property type="entry name" value="Pigment-catalase-like"/>
</dbReference>
<dbReference type="PANTHER" id="PTHR31694:SF12">
    <property type="entry name" value="DESICCATION-LIKE PROTEIN"/>
    <property type="match status" value="1"/>
</dbReference>
<keyword evidence="3" id="KW-1185">Reference proteome</keyword>
<sequence>AVALTFEPHHITFHYIMAQLLHIGCLALLVRICLCRGAYPHHMHEGGYIPGKVAAGDIDSLEFPLNLEYLEAEFFLYGALGYGLDRAAPELVSGGPPPVGAKEAKLDPVIRDIIVEFGYQEVGHIRAIKETVPGFPRPQLDLSARVFAQTMNAAFNTKLNPPFDPYANSVNYLLASYLIPYVGLTGYVGTNARLHSKTAKRLVAGLLGVESGQDAVIRALLFERKLEKVKPYAYTVAEFTNFISSLRNKFGHTAVVDEGLVVEKWLGAERMVKGNILAGDKYSLAYARTPAQILRIVYSSGN</sequence>
<feature type="non-terminal residue" evidence="2">
    <location>
        <position position="1"/>
    </location>
</feature>
<name>A0AA38C7B4_TAXCH</name>
<dbReference type="Pfam" id="PF13668">
    <property type="entry name" value="Ferritin_2"/>
    <property type="match status" value="1"/>
</dbReference>
<gene>
    <name evidence="2" type="ORF">KI387_038803</name>
</gene>
<keyword evidence="1" id="KW-0812">Transmembrane</keyword>
<comment type="caution">
    <text evidence="2">The sequence shown here is derived from an EMBL/GenBank/DDBJ whole genome shotgun (WGS) entry which is preliminary data.</text>
</comment>
<evidence type="ECO:0008006" key="4">
    <source>
        <dbReference type="Google" id="ProtNLM"/>
    </source>
</evidence>
<dbReference type="PANTHER" id="PTHR31694">
    <property type="entry name" value="DESICCATION-LIKE PROTEIN"/>
    <property type="match status" value="1"/>
</dbReference>
<organism evidence="2 3">
    <name type="scientific">Taxus chinensis</name>
    <name type="common">Chinese yew</name>
    <name type="synonym">Taxus wallichiana var. chinensis</name>
    <dbReference type="NCBI Taxonomy" id="29808"/>
    <lineage>
        <taxon>Eukaryota</taxon>
        <taxon>Viridiplantae</taxon>
        <taxon>Streptophyta</taxon>
        <taxon>Embryophyta</taxon>
        <taxon>Tracheophyta</taxon>
        <taxon>Spermatophyta</taxon>
        <taxon>Pinopsida</taxon>
        <taxon>Pinidae</taxon>
        <taxon>Conifers II</taxon>
        <taxon>Cupressales</taxon>
        <taxon>Taxaceae</taxon>
        <taxon>Taxus</taxon>
    </lineage>
</organism>
<dbReference type="EMBL" id="JAHRHJ020000011">
    <property type="protein sequence ID" value="KAH9295215.1"/>
    <property type="molecule type" value="Genomic_DNA"/>
</dbReference>